<sequence>MKSAKTATGCLLISFCTNFLVRTEQSSINGSVEEFSLKNAALHSTAGNVAEMKFLVKHGYISSQEDGHRHNMTIAREYFQELNQLRAPGVLEFELSTLNSMKTPRSGLTGVANSQGYMSRKMARNAVKGKAALCNYKFDAVANIRGEVYFFKNNFFWRIASNGKIFNQIKMRKFWNDFPNKNVDAVYSRGAKIIIFSGNEYWLYTNRDLGINSSAISDFGLPMEGGIDAAVPARVKDKTYFYQGSKFWKYDEKRKKVEVGYPKNVAQYGIPENMDGALLDPVNKETYFLKGKRFWRLNVDQNRVTDPAEYIGNKWFYCNLSHYQKVSTKDEDNTSSTESSTTTVEINHTADGGKGSANNSKPRFGVLTVFSFLVTTYVLPEMLFK</sequence>
<comment type="similarity">
    <text evidence="2">Belongs to the peptidase M10A family.</text>
</comment>
<keyword evidence="5" id="KW-0378">Hydrolase</keyword>
<keyword evidence="4" id="KW-0677">Repeat</keyword>
<evidence type="ECO:0008006" key="11">
    <source>
        <dbReference type="Google" id="ProtNLM"/>
    </source>
</evidence>
<feature type="repeat" description="Hemopexin" evidence="6">
    <location>
        <begin position="224"/>
        <end position="272"/>
    </location>
</feature>
<organism evidence="9 10">
    <name type="scientific">Clavelina lepadiformis</name>
    <name type="common">Light-bulb sea squirt</name>
    <name type="synonym">Ascidia lepadiformis</name>
    <dbReference type="NCBI Taxonomy" id="159417"/>
    <lineage>
        <taxon>Eukaryota</taxon>
        <taxon>Metazoa</taxon>
        <taxon>Chordata</taxon>
        <taxon>Tunicata</taxon>
        <taxon>Ascidiacea</taxon>
        <taxon>Aplousobranchia</taxon>
        <taxon>Clavelinidae</taxon>
        <taxon>Clavelina</taxon>
    </lineage>
</organism>
<dbReference type="EMBL" id="CAWYQH010000105">
    <property type="protein sequence ID" value="CAK8687707.1"/>
    <property type="molecule type" value="Genomic_DNA"/>
</dbReference>
<dbReference type="Proteomes" id="UP001642483">
    <property type="component" value="Unassembled WGS sequence"/>
</dbReference>
<feature type="chain" id="PRO_5045273196" description="Matrix metalloproteinase" evidence="8">
    <location>
        <begin position="24"/>
        <end position="385"/>
    </location>
</feature>
<dbReference type="SUPFAM" id="SSF50923">
    <property type="entry name" value="Hemopexin-like domain"/>
    <property type="match status" value="1"/>
</dbReference>
<dbReference type="PANTHER" id="PTHR10201">
    <property type="entry name" value="MATRIX METALLOPROTEINASE"/>
    <property type="match status" value="1"/>
</dbReference>
<evidence type="ECO:0000256" key="7">
    <source>
        <dbReference type="SAM" id="MobiDB-lite"/>
    </source>
</evidence>
<evidence type="ECO:0000256" key="2">
    <source>
        <dbReference type="ARBA" id="ARBA00010370"/>
    </source>
</evidence>
<accession>A0ABP0G7C3</accession>
<evidence type="ECO:0000313" key="10">
    <source>
        <dbReference type="Proteomes" id="UP001642483"/>
    </source>
</evidence>
<feature type="compositionally biased region" description="Low complexity" evidence="7">
    <location>
        <begin position="334"/>
        <end position="343"/>
    </location>
</feature>
<dbReference type="PANTHER" id="PTHR10201:SF291">
    <property type="entry name" value="MATRIX METALLOPROTEINASE 1, ISOFORM C-RELATED"/>
    <property type="match status" value="1"/>
</dbReference>
<proteinExistence type="inferred from homology"/>
<evidence type="ECO:0000256" key="1">
    <source>
        <dbReference type="ARBA" id="ARBA00001947"/>
    </source>
</evidence>
<evidence type="ECO:0000256" key="4">
    <source>
        <dbReference type="ARBA" id="ARBA00022737"/>
    </source>
</evidence>
<comment type="cofactor">
    <cofactor evidence="1">
        <name>Zn(2+)</name>
        <dbReference type="ChEBI" id="CHEBI:29105"/>
    </cofactor>
</comment>
<evidence type="ECO:0000313" key="9">
    <source>
        <dbReference type="EMBL" id="CAK8687707.1"/>
    </source>
</evidence>
<evidence type="ECO:0000256" key="6">
    <source>
        <dbReference type="PROSITE-ProRule" id="PRU01011"/>
    </source>
</evidence>
<feature type="region of interest" description="Disordered" evidence="7">
    <location>
        <begin position="328"/>
        <end position="357"/>
    </location>
</feature>
<dbReference type="InterPro" id="IPR000585">
    <property type="entry name" value="Hemopexin-like_dom"/>
</dbReference>
<feature type="signal peptide" evidence="8">
    <location>
        <begin position="1"/>
        <end position="23"/>
    </location>
</feature>
<keyword evidence="10" id="KW-1185">Reference proteome</keyword>
<dbReference type="Gene3D" id="2.110.10.10">
    <property type="entry name" value="Hemopexin-like domain"/>
    <property type="match status" value="1"/>
</dbReference>
<dbReference type="InterPro" id="IPR018487">
    <property type="entry name" value="Hemopexin-like_repeat"/>
</dbReference>
<keyword evidence="3 8" id="KW-0732">Signal</keyword>
<keyword evidence="5" id="KW-0645">Protease</keyword>
<protein>
    <recommendedName>
        <fullName evidence="11">Matrix metalloproteinase</fullName>
    </recommendedName>
</protein>
<keyword evidence="5" id="KW-0482">Metalloprotease</keyword>
<dbReference type="InterPro" id="IPR036375">
    <property type="entry name" value="Hemopexin-like_dom_sf"/>
</dbReference>
<evidence type="ECO:0000256" key="3">
    <source>
        <dbReference type="ARBA" id="ARBA00022729"/>
    </source>
</evidence>
<dbReference type="Pfam" id="PF00045">
    <property type="entry name" value="Hemopexin"/>
    <property type="match status" value="3"/>
</dbReference>
<evidence type="ECO:0000256" key="5">
    <source>
        <dbReference type="ARBA" id="ARBA00023049"/>
    </source>
</evidence>
<dbReference type="PROSITE" id="PS51642">
    <property type="entry name" value="HEMOPEXIN_2"/>
    <property type="match status" value="2"/>
</dbReference>
<dbReference type="SMART" id="SM00120">
    <property type="entry name" value="HX"/>
    <property type="match status" value="4"/>
</dbReference>
<dbReference type="CDD" id="cd00094">
    <property type="entry name" value="HX"/>
    <property type="match status" value="1"/>
</dbReference>
<gene>
    <name evidence="9" type="ORF">CVLEPA_LOCUS19768</name>
</gene>
<reference evidence="9 10" key="1">
    <citation type="submission" date="2024-02" db="EMBL/GenBank/DDBJ databases">
        <authorList>
            <person name="Daric V."/>
            <person name="Darras S."/>
        </authorList>
    </citation>
    <scope>NUCLEOTIDE SEQUENCE [LARGE SCALE GENOMIC DNA]</scope>
</reference>
<feature type="repeat" description="Hemopexin" evidence="6">
    <location>
        <begin position="135"/>
        <end position="181"/>
    </location>
</feature>
<name>A0ABP0G7C3_CLALP</name>
<comment type="caution">
    <text evidence="9">The sequence shown here is derived from an EMBL/GenBank/DDBJ whole genome shotgun (WGS) entry which is preliminary data.</text>
</comment>
<evidence type="ECO:0000256" key="8">
    <source>
        <dbReference type="SAM" id="SignalP"/>
    </source>
</evidence>